<accession>A9KFL7</accession>
<evidence type="ECO:0000313" key="3">
    <source>
        <dbReference type="Proteomes" id="UP000008555"/>
    </source>
</evidence>
<dbReference type="EMBL" id="CP000733">
    <property type="protein sequence ID" value="ABS78331.1"/>
    <property type="molecule type" value="Genomic_DNA"/>
</dbReference>
<dbReference type="KEGG" id="cbd:CBUD_0929"/>
<keyword evidence="1" id="KW-0472">Membrane</keyword>
<feature type="transmembrane region" description="Helical" evidence="1">
    <location>
        <begin position="102"/>
        <end position="122"/>
    </location>
</feature>
<feature type="transmembrane region" description="Helical" evidence="1">
    <location>
        <begin position="231"/>
        <end position="250"/>
    </location>
</feature>
<name>A9KFL7_COXBN</name>
<evidence type="ECO:0000313" key="2">
    <source>
        <dbReference type="EMBL" id="ABS78331.1"/>
    </source>
</evidence>
<feature type="transmembrane region" description="Helical" evidence="1">
    <location>
        <begin position="15"/>
        <end position="44"/>
    </location>
</feature>
<keyword evidence="1" id="KW-1133">Transmembrane helix</keyword>
<reference evidence="2 3" key="1">
    <citation type="journal article" date="2009" name="Infect. Immun.">
        <title>Comparative genomics reveal extensive transposon-mediated genomic plasticity and diversity among potential effector proteins within the genus Coxiella.</title>
        <authorList>
            <person name="Beare P.A."/>
            <person name="Unsworth N."/>
            <person name="Andoh M."/>
            <person name="Voth D.E."/>
            <person name="Omsland A."/>
            <person name="Gilk S.D."/>
            <person name="Williams K.P."/>
            <person name="Sobral B.W."/>
            <person name="Kupko J.J.III."/>
            <person name="Porcella S.F."/>
            <person name="Samuel J.E."/>
            <person name="Heinzen R.A."/>
        </authorList>
    </citation>
    <scope>NUCLEOTIDE SEQUENCE [LARGE SCALE GENOMIC DNA]</scope>
    <source>
        <strain evidence="2 3">Dugway 5J108-111</strain>
    </source>
</reference>
<dbReference type="RefSeq" id="WP_011996835.1">
    <property type="nucleotide sequence ID" value="NC_009727.1"/>
</dbReference>
<proteinExistence type="predicted"/>
<keyword evidence="1" id="KW-0812">Transmembrane</keyword>
<dbReference type="Proteomes" id="UP000008555">
    <property type="component" value="Chromosome"/>
</dbReference>
<feature type="transmembrane region" description="Helical" evidence="1">
    <location>
        <begin position="257"/>
        <end position="284"/>
    </location>
</feature>
<evidence type="ECO:0000256" key="1">
    <source>
        <dbReference type="SAM" id="Phobius"/>
    </source>
</evidence>
<feature type="transmembrane region" description="Helical" evidence="1">
    <location>
        <begin position="163"/>
        <end position="186"/>
    </location>
</feature>
<dbReference type="HOGENOM" id="CLU_075529_0_0_6"/>
<gene>
    <name evidence="2" type="ordered locus">CBUD_0929</name>
</gene>
<sequence length="299" mass="33337">MKNFGKYLLADNLRAAIAALACALLAFILPTGFIAVVIAGLVTLQKGYKSGLMVLAFVLLPVIAFLVTHHMDFFYRFGLLLIQCGLIFIFALILRHTGSWQWVVKSAAMLGILAVGTVHIIFPDIKQTWAQLITHYLKTNDWTSTFRLGAGCSAEFVHHLAPIATGGFAFFVLFGMIVLLILARWWQASLSSPGRLQMEFTAIRINPVVAGLLLIASLGLIWQPAWLIDMYPVLLLPFMLAGLSILHRLVMNRKDMILLVLAVYVALLLLTFFTVIILAIIGLIDSFYNFRKRYPLLQS</sequence>
<organism evidence="2 3">
    <name type="scientific">Coxiella burnetii (strain Dugway 5J108-111)</name>
    <dbReference type="NCBI Taxonomy" id="434922"/>
    <lineage>
        <taxon>Bacteria</taxon>
        <taxon>Pseudomonadati</taxon>
        <taxon>Pseudomonadota</taxon>
        <taxon>Gammaproteobacteria</taxon>
        <taxon>Legionellales</taxon>
        <taxon>Coxiellaceae</taxon>
        <taxon>Coxiella</taxon>
    </lineage>
</organism>
<dbReference type="AlphaFoldDB" id="A9KFL7"/>
<protein>
    <submittedName>
        <fullName evidence="2">Hypothetical membrane spanning protein</fullName>
    </submittedName>
</protein>
<feature type="transmembrane region" description="Helical" evidence="1">
    <location>
        <begin position="207"/>
        <end position="225"/>
    </location>
</feature>
<feature type="transmembrane region" description="Helical" evidence="1">
    <location>
        <begin position="51"/>
        <end position="67"/>
    </location>
</feature>
<feature type="transmembrane region" description="Helical" evidence="1">
    <location>
        <begin position="73"/>
        <end position="95"/>
    </location>
</feature>